<protein>
    <recommendedName>
        <fullName evidence="11">1,6-anhydro-N-acetylmuramyl-L-alanine amidase AmpD</fullName>
        <ecNumber evidence="5">3.5.1.28</ecNumber>
    </recommendedName>
    <alternativeName>
        <fullName evidence="12">N-acetylmuramoyl-L-alanine amidase</fullName>
    </alternativeName>
</protein>
<dbReference type="GO" id="GO:0046872">
    <property type="term" value="F:metal ion binding"/>
    <property type="evidence" value="ECO:0007669"/>
    <property type="project" value="UniProtKB-KW"/>
</dbReference>
<dbReference type="GO" id="GO:0008745">
    <property type="term" value="F:N-acetylmuramoyl-L-alanine amidase activity"/>
    <property type="evidence" value="ECO:0007669"/>
    <property type="project" value="UniProtKB-EC"/>
</dbReference>
<keyword evidence="7" id="KW-0479">Metal-binding</keyword>
<dbReference type="Pfam" id="PF01510">
    <property type="entry name" value="Amidase_2"/>
    <property type="match status" value="1"/>
</dbReference>
<evidence type="ECO:0000256" key="3">
    <source>
        <dbReference type="ARBA" id="ARBA00004496"/>
    </source>
</evidence>
<proteinExistence type="inferred from homology"/>
<keyword evidence="10" id="KW-0961">Cell wall biogenesis/degradation</keyword>
<evidence type="ECO:0000256" key="10">
    <source>
        <dbReference type="ARBA" id="ARBA00023316"/>
    </source>
</evidence>
<keyword evidence="6" id="KW-0963">Cytoplasm</keyword>
<evidence type="ECO:0000256" key="4">
    <source>
        <dbReference type="ARBA" id="ARBA00007553"/>
    </source>
</evidence>
<keyword evidence="9" id="KW-0862">Zinc</keyword>
<evidence type="ECO:0000256" key="1">
    <source>
        <dbReference type="ARBA" id="ARBA00001561"/>
    </source>
</evidence>
<evidence type="ECO:0000256" key="12">
    <source>
        <dbReference type="ARBA" id="ARBA00042615"/>
    </source>
</evidence>
<comment type="cofactor">
    <cofactor evidence="2">
        <name>Zn(2+)</name>
        <dbReference type="ChEBI" id="CHEBI:29105"/>
    </cofactor>
</comment>
<dbReference type="InterPro" id="IPR002502">
    <property type="entry name" value="Amidase_domain"/>
</dbReference>
<evidence type="ECO:0000256" key="11">
    <source>
        <dbReference type="ARBA" id="ARBA00039257"/>
    </source>
</evidence>
<comment type="subcellular location">
    <subcellularLocation>
        <location evidence="3">Cytoplasm</location>
    </subcellularLocation>
</comment>
<dbReference type="NCBIfam" id="NF008758">
    <property type="entry name" value="PRK11789.1"/>
    <property type="match status" value="1"/>
</dbReference>
<gene>
    <name evidence="14" type="primary">ampD</name>
    <name evidence="14" type="ORF">AB0763_11085</name>
</gene>
<dbReference type="Gene3D" id="3.40.80.10">
    <property type="entry name" value="Peptidoglycan recognition protein-like"/>
    <property type="match status" value="1"/>
</dbReference>
<comment type="similarity">
    <text evidence="4">Belongs to the N-acetylmuramoyl-L-alanine amidase 2 family.</text>
</comment>
<dbReference type="GO" id="GO:0009253">
    <property type="term" value="P:peptidoglycan catabolic process"/>
    <property type="evidence" value="ECO:0007669"/>
    <property type="project" value="InterPro"/>
</dbReference>
<comment type="catalytic activity">
    <reaction evidence="1">
        <text>Hydrolyzes the link between N-acetylmuramoyl residues and L-amino acid residues in certain cell-wall glycopeptides.</text>
        <dbReference type="EC" id="3.5.1.28"/>
    </reaction>
</comment>
<dbReference type="PANTHER" id="PTHR30417">
    <property type="entry name" value="N-ACETYLMURAMOYL-L-ALANINE AMIDASE AMID"/>
    <property type="match status" value="1"/>
</dbReference>
<dbReference type="GO" id="GO:0005737">
    <property type="term" value="C:cytoplasm"/>
    <property type="evidence" value="ECO:0007669"/>
    <property type="project" value="UniProtKB-SubCell"/>
</dbReference>
<dbReference type="InterPro" id="IPR036505">
    <property type="entry name" value="Amidase/PGRP_sf"/>
</dbReference>
<dbReference type="CDD" id="cd06583">
    <property type="entry name" value="PGRP"/>
    <property type="match status" value="1"/>
</dbReference>
<dbReference type="SUPFAM" id="SSF55846">
    <property type="entry name" value="N-acetylmuramoyl-L-alanine amidase-like"/>
    <property type="match status" value="1"/>
</dbReference>
<evidence type="ECO:0000313" key="14">
    <source>
        <dbReference type="EMBL" id="XDK24729.1"/>
    </source>
</evidence>
<dbReference type="AlphaFoldDB" id="A0AB39HEW0"/>
<name>A0AB39HEW0_9VIBR</name>
<keyword evidence="8 14" id="KW-0378">Hydrolase</keyword>
<dbReference type="EMBL" id="CP162601">
    <property type="protein sequence ID" value="XDK24729.1"/>
    <property type="molecule type" value="Genomic_DNA"/>
</dbReference>
<dbReference type="GO" id="GO:0071555">
    <property type="term" value="P:cell wall organization"/>
    <property type="evidence" value="ECO:0007669"/>
    <property type="project" value="UniProtKB-KW"/>
</dbReference>
<evidence type="ECO:0000256" key="6">
    <source>
        <dbReference type="ARBA" id="ARBA00022490"/>
    </source>
</evidence>
<evidence type="ECO:0000256" key="7">
    <source>
        <dbReference type="ARBA" id="ARBA00022723"/>
    </source>
</evidence>
<evidence type="ECO:0000256" key="8">
    <source>
        <dbReference type="ARBA" id="ARBA00022801"/>
    </source>
</evidence>
<dbReference type="PANTHER" id="PTHR30417:SF4">
    <property type="entry name" value="1,6-ANHYDRO-N-ACETYLMURAMYL-L-ALANINE AMIDASE AMPD"/>
    <property type="match status" value="1"/>
</dbReference>
<feature type="domain" description="N-acetylmuramoyl-L-alanine amidase" evidence="13">
    <location>
        <begin position="18"/>
        <end position="169"/>
    </location>
</feature>
<sequence length="192" mass="21880">MPFSIQQGWLTPAHHRPSPFYNARPEGTEIDLLVIHNISLPPGQFGGPYIEHLFLGTLDPNAHPFFAAIAHLQVSAHLLIRRDGEVVQFVDFNQRAWHAGQSQFAGQSQCNDNAIGIELEGSDWVDYTEAQYRVLADVSHAILTEFQAITPERITGHQYIAPLRKTDPGLCFQWPRYRREVKLRQRDASRNK</sequence>
<evidence type="ECO:0000256" key="2">
    <source>
        <dbReference type="ARBA" id="ARBA00001947"/>
    </source>
</evidence>
<dbReference type="GO" id="GO:0009254">
    <property type="term" value="P:peptidoglycan turnover"/>
    <property type="evidence" value="ECO:0007669"/>
    <property type="project" value="TreeGrafter"/>
</dbReference>
<organism evidence="14">
    <name type="scientific">Vibrio sp. HB236076</name>
    <dbReference type="NCBI Taxonomy" id="3232307"/>
    <lineage>
        <taxon>Bacteria</taxon>
        <taxon>Pseudomonadati</taxon>
        <taxon>Pseudomonadota</taxon>
        <taxon>Gammaproteobacteria</taxon>
        <taxon>Vibrionales</taxon>
        <taxon>Vibrionaceae</taxon>
        <taxon>Vibrio</taxon>
    </lineage>
</organism>
<dbReference type="InterPro" id="IPR051206">
    <property type="entry name" value="NAMLAA_amidase_2"/>
</dbReference>
<dbReference type="RefSeq" id="WP_306100625.1">
    <property type="nucleotide sequence ID" value="NZ_CP162601.1"/>
</dbReference>
<dbReference type="EC" id="3.5.1.28" evidence="5"/>
<dbReference type="KEGG" id="vih:AB0763_11085"/>
<evidence type="ECO:0000256" key="9">
    <source>
        <dbReference type="ARBA" id="ARBA00022833"/>
    </source>
</evidence>
<dbReference type="SMART" id="SM00644">
    <property type="entry name" value="Ami_2"/>
    <property type="match status" value="1"/>
</dbReference>
<accession>A0AB39HEW0</accession>
<reference evidence="14" key="1">
    <citation type="submission" date="2024-07" db="EMBL/GenBank/DDBJ databases">
        <title>Genome Analysis of a Potential Novel Vibrio Species Secreting pH- and Thermo-stable Alginate Lyase and its Application in Producing Alginate Oligosaccharides.</title>
        <authorList>
            <person name="Huang H."/>
            <person name="Bao K."/>
        </authorList>
    </citation>
    <scope>NUCLEOTIDE SEQUENCE</scope>
    <source>
        <strain evidence="14">HB236076</strain>
    </source>
</reference>
<evidence type="ECO:0000256" key="5">
    <source>
        <dbReference type="ARBA" id="ARBA00011901"/>
    </source>
</evidence>
<evidence type="ECO:0000259" key="13">
    <source>
        <dbReference type="SMART" id="SM00644"/>
    </source>
</evidence>